<proteinExistence type="predicted"/>
<organism evidence="1 2">
    <name type="scientific">Virgibacillus pantothenticus</name>
    <dbReference type="NCBI Taxonomy" id="1473"/>
    <lineage>
        <taxon>Bacteria</taxon>
        <taxon>Bacillati</taxon>
        <taxon>Bacillota</taxon>
        <taxon>Bacilli</taxon>
        <taxon>Bacillales</taxon>
        <taxon>Bacillaceae</taxon>
        <taxon>Virgibacillus</taxon>
    </lineage>
</organism>
<sequence>MGALQRSESFEKSYARMREVFRETTGVRFNIEYYHFDDDSEPVISIDAEAERLVLDYVPEHGLVISILTKESIISFSEKNYITNLSSDNSVVFASKHNDETHCIIQFI</sequence>
<dbReference type="Proteomes" id="UP000036780">
    <property type="component" value="Unassembled WGS sequence"/>
</dbReference>
<dbReference type="OrthoDB" id="2972444at2"/>
<reference evidence="2" key="1">
    <citation type="submission" date="2015-07" db="EMBL/GenBank/DDBJ databases">
        <title>Fjat-10053 dsm26.</title>
        <authorList>
            <person name="Liu B."/>
            <person name="Wang J."/>
            <person name="Zhu Y."/>
            <person name="Liu G."/>
            <person name="Chen Q."/>
            <person name="Chen Z."/>
            <person name="Lan J."/>
            <person name="Che J."/>
            <person name="Ge C."/>
            <person name="Shi H."/>
            <person name="Pan Z."/>
            <person name="Liu X."/>
        </authorList>
    </citation>
    <scope>NUCLEOTIDE SEQUENCE [LARGE SCALE GENOMIC DNA]</scope>
    <source>
        <strain evidence="2">DSM 26</strain>
    </source>
</reference>
<gene>
    <name evidence="1" type="ORF">AFK71_10995</name>
</gene>
<dbReference type="RefSeq" id="WP_050351579.1">
    <property type="nucleotide sequence ID" value="NZ_CP073011.1"/>
</dbReference>
<evidence type="ECO:0000313" key="2">
    <source>
        <dbReference type="Proteomes" id="UP000036780"/>
    </source>
</evidence>
<comment type="caution">
    <text evidence="1">The sequence shown here is derived from an EMBL/GenBank/DDBJ whole genome shotgun (WGS) entry which is preliminary data.</text>
</comment>
<protein>
    <submittedName>
        <fullName evidence="1">Uncharacterized protein</fullName>
    </submittedName>
</protein>
<dbReference type="PATRIC" id="fig|1473.5.peg.727"/>
<dbReference type="EMBL" id="LGTO01000007">
    <property type="protein sequence ID" value="KNE19077.1"/>
    <property type="molecule type" value="Genomic_DNA"/>
</dbReference>
<accession>A0A0L0QKH0</accession>
<dbReference type="GeneID" id="66872100"/>
<name>A0A0L0QKH0_VIRPA</name>
<dbReference type="AlphaFoldDB" id="A0A0L0QKH0"/>
<evidence type="ECO:0000313" key="1">
    <source>
        <dbReference type="EMBL" id="KNE19077.1"/>
    </source>
</evidence>
<keyword evidence="2" id="KW-1185">Reference proteome</keyword>